<dbReference type="Proteomes" id="UP000663844">
    <property type="component" value="Unassembled WGS sequence"/>
</dbReference>
<organism evidence="2 3">
    <name type="scientific">Adineta steineri</name>
    <dbReference type="NCBI Taxonomy" id="433720"/>
    <lineage>
        <taxon>Eukaryota</taxon>
        <taxon>Metazoa</taxon>
        <taxon>Spiralia</taxon>
        <taxon>Gnathifera</taxon>
        <taxon>Rotifera</taxon>
        <taxon>Eurotatoria</taxon>
        <taxon>Bdelloidea</taxon>
        <taxon>Adinetida</taxon>
        <taxon>Adinetidae</taxon>
        <taxon>Adineta</taxon>
    </lineage>
</organism>
<dbReference type="PANTHER" id="PTHR46270:SF2">
    <property type="entry name" value="TIR DOMAIN-CONTAINING PROTEIN"/>
    <property type="match status" value="1"/>
</dbReference>
<name>A0A819ZST2_9BILA</name>
<dbReference type="PANTHER" id="PTHR46270">
    <property type="entry name" value="ARMADILLO-TYPE FOLD-RELATED"/>
    <property type="match status" value="1"/>
</dbReference>
<dbReference type="GO" id="GO:0007165">
    <property type="term" value="P:signal transduction"/>
    <property type="evidence" value="ECO:0007669"/>
    <property type="project" value="InterPro"/>
</dbReference>
<dbReference type="AlphaFoldDB" id="A0A819ZST2"/>
<dbReference type="InterPro" id="IPR035897">
    <property type="entry name" value="Toll_tir_struct_dom_sf"/>
</dbReference>
<dbReference type="Pfam" id="PF13676">
    <property type="entry name" value="TIR_2"/>
    <property type="match status" value="1"/>
</dbReference>
<evidence type="ECO:0000313" key="3">
    <source>
        <dbReference type="Proteomes" id="UP000663844"/>
    </source>
</evidence>
<dbReference type="SUPFAM" id="SSF52200">
    <property type="entry name" value="Toll/Interleukin receptor TIR domain"/>
    <property type="match status" value="1"/>
</dbReference>
<comment type="caution">
    <text evidence="2">The sequence shown here is derived from an EMBL/GenBank/DDBJ whole genome shotgun (WGS) entry which is preliminary data.</text>
</comment>
<gene>
    <name evidence="2" type="ORF">OXD698_LOCUS39651</name>
</gene>
<protein>
    <recommendedName>
        <fullName evidence="1">TIR domain-containing protein</fullName>
    </recommendedName>
</protein>
<feature type="non-terminal residue" evidence="2">
    <location>
        <position position="345"/>
    </location>
</feature>
<accession>A0A819ZST2</accession>
<evidence type="ECO:0000259" key="1">
    <source>
        <dbReference type="Pfam" id="PF13676"/>
    </source>
</evidence>
<sequence>MTLTDGKHVMLSYNWKSQKIVSRVYDILKDKDIPVWFDVQGGMKDDIYMSMAEGVENAAVVCCFMTPEYQESENCRLELTYAERQRKRIIACIIAEKKDWRPSSWLGLITSKLLYIHFKDDSDEGIQIKTKELIDRINGHSASPESIYYEALDQDVAAVPPYYGDINTYDPQSTTFEFYGNFSFSVVSDNTTDVFCFEPGPVAVMNNTYSTIFMPLQCHAEISRLLLLKYDLQKKTYAQSSWYLKTGTFYYLYYDSRRQRLFGLRDVYTPTYIMEEYNTTTLEVIQEYTRQNGTQYGFASQGCSVFNPDENWIVEIRIVSAGQHYDAYYMKMDLNLVGKKQDIVT</sequence>
<dbReference type="InterPro" id="IPR000157">
    <property type="entry name" value="TIR_dom"/>
</dbReference>
<reference evidence="2" key="1">
    <citation type="submission" date="2021-02" db="EMBL/GenBank/DDBJ databases">
        <authorList>
            <person name="Nowell W R."/>
        </authorList>
    </citation>
    <scope>NUCLEOTIDE SEQUENCE</scope>
</reference>
<dbReference type="Gene3D" id="3.40.50.10140">
    <property type="entry name" value="Toll/interleukin-1 receptor homology (TIR) domain"/>
    <property type="match status" value="1"/>
</dbReference>
<evidence type="ECO:0000313" key="2">
    <source>
        <dbReference type="EMBL" id="CAF4179646.1"/>
    </source>
</evidence>
<feature type="domain" description="TIR" evidence="1">
    <location>
        <begin position="9"/>
        <end position="124"/>
    </location>
</feature>
<dbReference type="EMBL" id="CAJOAZ010008204">
    <property type="protein sequence ID" value="CAF4179646.1"/>
    <property type="molecule type" value="Genomic_DNA"/>
</dbReference>
<proteinExistence type="predicted"/>